<comment type="caution">
    <text evidence="1">The sequence shown here is derived from an EMBL/GenBank/DDBJ whole genome shotgun (WGS) entry which is preliminary data.</text>
</comment>
<keyword evidence="2" id="KW-1185">Reference proteome</keyword>
<sequence>MSRLVVLTVGVTHSGKSTFAQALEGQMPNSLVIDQDNHADFINTHYRALLPKQGPNRIKYAVTQTIVDYAVNQTSYHLILCNSNRHRHARLKLIDYYRNHGFTTVIVYFDLPDAVLQERVAHSQRSTSIFSKASSFKAVLDRQQAESPDSGVIEPTVGEADHFFVIRNGDDAGDVIRQVAELAAPNFD</sequence>
<organism evidence="1 2">
    <name type="scientific">Paenibacillus rhizosphaerae</name>
    <dbReference type="NCBI Taxonomy" id="297318"/>
    <lineage>
        <taxon>Bacteria</taxon>
        <taxon>Bacillati</taxon>
        <taxon>Bacillota</taxon>
        <taxon>Bacilli</taxon>
        <taxon>Bacillales</taxon>
        <taxon>Paenibacillaceae</taxon>
        <taxon>Paenibacillus</taxon>
    </lineage>
</organism>
<dbReference type="AlphaFoldDB" id="A0A1R1EJC6"/>
<dbReference type="STRING" id="297318.BK138_24090"/>
<dbReference type="Proteomes" id="UP000187172">
    <property type="component" value="Unassembled WGS sequence"/>
</dbReference>
<dbReference type="Pfam" id="PF13671">
    <property type="entry name" value="AAA_33"/>
    <property type="match status" value="1"/>
</dbReference>
<accession>A0A1R1EJC6</accession>
<dbReference type="EMBL" id="MRTP01000008">
    <property type="protein sequence ID" value="OMF51915.1"/>
    <property type="molecule type" value="Genomic_DNA"/>
</dbReference>
<dbReference type="SUPFAM" id="SSF52540">
    <property type="entry name" value="P-loop containing nucleoside triphosphate hydrolases"/>
    <property type="match status" value="1"/>
</dbReference>
<evidence type="ECO:0000313" key="2">
    <source>
        <dbReference type="Proteomes" id="UP000187172"/>
    </source>
</evidence>
<reference evidence="1 2" key="1">
    <citation type="submission" date="2016-11" db="EMBL/GenBank/DDBJ databases">
        <title>Paenibacillus species isolates.</title>
        <authorList>
            <person name="Beno S.M."/>
        </authorList>
    </citation>
    <scope>NUCLEOTIDE SEQUENCE [LARGE SCALE GENOMIC DNA]</scope>
    <source>
        <strain evidence="1 2">FSL R5-0378</strain>
    </source>
</reference>
<dbReference type="Gene3D" id="3.40.50.300">
    <property type="entry name" value="P-loop containing nucleotide triphosphate hydrolases"/>
    <property type="match status" value="1"/>
</dbReference>
<dbReference type="RefSeq" id="WP_076173341.1">
    <property type="nucleotide sequence ID" value="NZ_MRTP01000008.1"/>
</dbReference>
<evidence type="ECO:0008006" key="3">
    <source>
        <dbReference type="Google" id="ProtNLM"/>
    </source>
</evidence>
<proteinExistence type="predicted"/>
<evidence type="ECO:0000313" key="1">
    <source>
        <dbReference type="EMBL" id="OMF51915.1"/>
    </source>
</evidence>
<protein>
    <recommendedName>
        <fullName evidence="3">CRISPR-associated protein Cas2</fullName>
    </recommendedName>
</protein>
<name>A0A1R1EJC6_9BACL</name>
<gene>
    <name evidence="1" type="ORF">BK138_24090</name>
</gene>
<dbReference type="InterPro" id="IPR027417">
    <property type="entry name" value="P-loop_NTPase"/>
</dbReference>